<protein>
    <recommendedName>
        <fullName evidence="4">DUF4345 domain-containing protein</fullName>
    </recommendedName>
</protein>
<dbReference type="Proteomes" id="UP000192726">
    <property type="component" value="Chromosome"/>
</dbReference>
<feature type="transmembrane region" description="Helical" evidence="1">
    <location>
        <begin position="12"/>
        <end position="33"/>
    </location>
</feature>
<organism evidence="2 3">
    <name type="scientific">Streptomyces gilvosporeus</name>
    <dbReference type="NCBI Taxonomy" id="553510"/>
    <lineage>
        <taxon>Bacteria</taxon>
        <taxon>Bacillati</taxon>
        <taxon>Actinomycetota</taxon>
        <taxon>Actinomycetes</taxon>
        <taxon>Kitasatosporales</taxon>
        <taxon>Streptomycetaceae</taxon>
        <taxon>Streptomyces</taxon>
    </lineage>
</organism>
<dbReference type="OrthoDB" id="3829850at2"/>
<accession>A0A1V0TXY9</accession>
<dbReference type="Pfam" id="PF14248">
    <property type="entry name" value="DUF4345"/>
    <property type="match status" value="1"/>
</dbReference>
<sequence>MAKAKVLRGLVWAMGYACVAIGLFHVLLGNAAIPGAGSAGPTVDSLGRFFGAIFTGYGLVWLWAARQSPIPASAVRWLAGVFGLGALGRLLSLAVVGWPHWFQVALGIVELALTPPLFWLADAEEKALRAQSQG</sequence>
<dbReference type="RefSeq" id="WP_083107755.1">
    <property type="nucleotide sequence ID" value="NZ_CP020569.1"/>
</dbReference>
<gene>
    <name evidence="2" type="ORF">B1H19_29455</name>
</gene>
<evidence type="ECO:0000313" key="2">
    <source>
        <dbReference type="EMBL" id="ARF57771.1"/>
    </source>
</evidence>
<dbReference type="EMBL" id="CP020569">
    <property type="protein sequence ID" value="ARF57771.1"/>
    <property type="molecule type" value="Genomic_DNA"/>
</dbReference>
<name>A0A1V0TXY9_9ACTN</name>
<evidence type="ECO:0000313" key="3">
    <source>
        <dbReference type="Proteomes" id="UP000192726"/>
    </source>
</evidence>
<keyword evidence="1" id="KW-1133">Transmembrane helix</keyword>
<proteinExistence type="predicted"/>
<keyword evidence="3" id="KW-1185">Reference proteome</keyword>
<feature type="transmembrane region" description="Helical" evidence="1">
    <location>
        <begin position="45"/>
        <end position="65"/>
    </location>
</feature>
<dbReference type="KEGG" id="sgv:B1H19_29455"/>
<feature type="transmembrane region" description="Helical" evidence="1">
    <location>
        <begin position="77"/>
        <end position="95"/>
    </location>
</feature>
<dbReference type="AlphaFoldDB" id="A0A1V0TXY9"/>
<evidence type="ECO:0008006" key="4">
    <source>
        <dbReference type="Google" id="ProtNLM"/>
    </source>
</evidence>
<dbReference type="InterPro" id="IPR025597">
    <property type="entry name" value="DUF4345"/>
</dbReference>
<keyword evidence="1" id="KW-0472">Membrane</keyword>
<reference evidence="2 3" key="1">
    <citation type="submission" date="2017-04" db="EMBL/GenBank/DDBJ databases">
        <title>Complete Genome Sequence of Streptomyces gilvosporeus F607, a Capable Producer of Natamycin.</title>
        <authorList>
            <person name="Zong G."/>
            <person name="Zhong C."/>
            <person name="Fu J."/>
            <person name="Qin R."/>
            <person name="Cao G."/>
        </authorList>
    </citation>
    <scope>NUCLEOTIDE SEQUENCE [LARGE SCALE GENOMIC DNA]</scope>
    <source>
        <strain evidence="2 3">F607</strain>
    </source>
</reference>
<feature type="transmembrane region" description="Helical" evidence="1">
    <location>
        <begin position="101"/>
        <end position="121"/>
    </location>
</feature>
<evidence type="ECO:0000256" key="1">
    <source>
        <dbReference type="SAM" id="Phobius"/>
    </source>
</evidence>
<keyword evidence="1" id="KW-0812">Transmembrane</keyword>